<dbReference type="EMBL" id="FNXT01001311">
    <property type="protein sequence ID" value="SZX78224.1"/>
    <property type="molecule type" value="Genomic_DNA"/>
</dbReference>
<dbReference type="STRING" id="3088.A0A383WM65"/>
<feature type="compositionally biased region" description="Low complexity" evidence="1">
    <location>
        <begin position="443"/>
        <end position="453"/>
    </location>
</feature>
<proteinExistence type="predicted"/>
<sequence>MSYASAFEEDMVGLDVDQLPLELREQARKEKHSQGGYRFDSPAAREHIKQQRAAIWAWFRGLGGNLIKHGVNLTKVPLPVELCEARSFLQRLTDSWCYTDLLHAAAAASDPVERLKLVVAFAVGGMRQQVSCDKPFNPILGETLQGVFPCGCRVYAEQVSHHPPVSCWQVLDHSGQFEYFGSSCWSATFTGNSVKGSQHGDSMLRFASDGAVITWSLPTIHIRGVLFGDRVVKYHDTISFADNKNGLRCELSIDPAAPKKKGLVKRLLSKARHPRSSAGHDQLLGDLLRVGPGGSEVLLDSCSGTWLGELCWDKGVRSTIMPAASQAAAAAAAAAHPVASTAQQPSAADDDDVVGCHSIGSFSTTSASSSRDDGEDQPAAGEGQQPASSSSQAGSSSSSSSSSPNSRLTAGVLAAHTQEAAANGMSAAAAAAPGQLQGGGMAGLPSSAALSASDATGHRSGKGISVTKKLWDAKASKVWRVAPLSDDDPQLLPSDYRYRPDVQAHGGGARDAAQRWKLLLETRQREDRALREAAGVVEHGGHGHRHSSSSTRLGSAEELPGLEGEHASNGDRH</sequence>
<dbReference type="GO" id="GO:0032934">
    <property type="term" value="F:sterol binding"/>
    <property type="evidence" value="ECO:0007669"/>
    <property type="project" value="TreeGrafter"/>
</dbReference>
<dbReference type="InterPro" id="IPR000648">
    <property type="entry name" value="Oxysterol-bd"/>
</dbReference>
<gene>
    <name evidence="2" type="ORF">BQ4739_LOCUS18531</name>
</gene>
<evidence type="ECO:0000313" key="3">
    <source>
        <dbReference type="Proteomes" id="UP000256970"/>
    </source>
</evidence>
<reference evidence="2 3" key="1">
    <citation type="submission" date="2016-10" db="EMBL/GenBank/DDBJ databases">
        <authorList>
            <person name="Cai Z."/>
        </authorList>
    </citation>
    <scope>NUCLEOTIDE SEQUENCE [LARGE SCALE GENOMIC DNA]</scope>
</reference>
<protein>
    <recommendedName>
        <fullName evidence="4">Oxysterol-binding protein</fullName>
    </recommendedName>
</protein>
<dbReference type="Pfam" id="PF01237">
    <property type="entry name" value="Oxysterol_BP"/>
    <property type="match status" value="1"/>
</dbReference>
<dbReference type="GO" id="GO:0016020">
    <property type="term" value="C:membrane"/>
    <property type="evidence" value="ECO:0007669"/>
    <property type="project" value="TreeGrafter"/>
</dbReference>
<feature type="region of interest" description="Disordered" evidence="1">
    <location>
        <begin position="342"/>
        <end position="409"/>
    </location>
</feature>
<dbReference type="AlphaFoldDB" id="A0A383WM65"/>
<feature type="region of interest" description="Disordered" evidence="1">
    <location>
        <begin position="438"/>
        <end position="463"/>
    </location>
</feature>
<keyword evidence="3" id="KW-1185">Reference proteome</keyword>
<name>A0A383WM65_TETOB</name>
<feature type="region of interest" description="Disordered" evidence="1">
    <location>
        <begin position="530"/>
        <end position="573"/>
    </location>
</feature>
<accession>A0A383WM65</accession>
<feature type="compositionally biased region" description="Low complexity" evidence="1">
    <location>
        <begin position="358"/>
        <end position="369"/>
    </location>
</feature>
<evidence type="ECO:0000313" key="2">
    <source>
        <dbReference type="EMBL" id="SZX78224.1"/>
    </source>
</evidence>
<dbReference type="Proteomes" id="UP000256970">
    <property type="component" value="Unassembled WGS sequence"/>
</dbReference>
<dbReference type="GO" id="GO:0005829">
    <property type="term" value="C:cytosol"/>
    <property type="evidence" value="ECO:0007669"/>
    <property type="project" value="TreeGrafter"/>
</dbReference>
<evidence type="ECO:0000256" key="1">
    <source>
        <dbReference type="SAM" id="MobiDB-lite"/>
    </source>
</evidence>
<dbReference type="InterPro" id="IPR037239">
    <property type="entry name" value="OSBP_sf"/>
</dbReference>
<dbReference type="PANTHER" id="PTHR10972">
    <property type="entry name" value="OXYSTEROL-BINDING PROTEIN-RELATED"/>
    <property type="match status" value="1"/>
</dbReference>
<feature type="compositionally biased region" description="Low complexity" evidence="1">
    <location>
        <begin position="383"/>
        <end position="404"/>
    </location>
</feature>
<dbReference type="PANTHER" id="PTHR10972:SF148">
    <property type="entry name" value="OXYSTEROL-BINDING PROTEIN 9"/>
    <property type="match status" value="1"/>
</dbReference>
<organism evidence="2 3">
    <name type="scientific">Tetradesmus obliquus</name>
    <name type="common">Green alga</name>
    <name type="synonym">Acutodesmus obliquus</name>
    <dbReference type="NCBI Taxonomy" id="3088"/>
    <lineage>
        <taxon>Eukaryota</taxon>
        <taxon>Viridiplantae</taxon>
        <taxon>Chlorophyta</taxon>
        <taxon>core chlorophytes</taxon>
        <taxon>Chlorophyceae</taxon>
        <taxon>CS clade</taxon>
        <taxon>Sphaeropleales</taxon>
        <taxon>Scenedesmaceae</taxon>
        <taxon>Tetradesmus</taxon>
    </lineage>
</organism>
<evidence type="ECO:0008006" key="4">
    <source>
        <dbReference type="Google" id="ProtNLM"/>
    </source>
</evidence>
<feature type="compositionally biased region" description="Basic and acidic residues" evidence="1">
    <location>
        <begin position="563"/>
        <end position="573"/>
    </location>
</feature>
<dbReference type="SUPFAM" id="SSF144000">
    <property type="entry name" value="Oxysterol-binding protein-like"/>
    <property type="match status" value="2"/>
</dbReference>
<dbReference type="Gene3D" id="2.40.160.120">
    <property type="match status" value="1"/>
</dbReference>